<dbReference type="GO" id="GO:0019290">
    <property type="term" value="P:siderophore biosynthetic process"/>
    <property type="evidence" value="ECO:0007669"/>
    <property type="project" value="TreeGrafter"/>
</dbReference>
<proteinExistence type="predicted"/>
<organism evidence="2 4">
    <name type="scientific">Streptomyces griseoaurantiacus</name>
    <dbReference type="NCBI Taxonomy" id="68213"/>
    <lineage>
        <taxon>Bacteria</taxon>
        <taxon>Bacillati</taxon>
        <taxon>Actinomycetota</taxon>
        <taxon>Actinomycetes</taxon>
        <taxon>Kitasatosporales</taxon>
        <taxon>Streptomycetaceae</taxon>
        <taxon>Streptomyces</taxon>
        <taxon>Streptomyces aurantiacus group</taxon>
    </lineage>
</organism>
<dbReference type="EMBL" id="CP108330">
    <property type="protein sequence ID" value="WUR36436.1"/>
    <property type="molecule type" value="Genomic_DNA"/>
</dbReference>
<dbReference type="EMBL" id="FNAX01000017">
    <property type="protein sequence ID" value="SDG28872.1"/>
    <property type="molecule type" value="Genomic_DNA"/>
</dbReference>
<sequence length="70" mass="8135">MTNPFEDEDADYLVLRNEEGQYSLWPTFVDVPDGWEPVFGEAPRQACLDHIEENWTDMRPKSLVDAMTTD</sequence>
<accession>A0A1G7T174</accession>
<dbReference type="Pfam" id="PF03621">
    <property type="entry name" value="MbtH"/>
    <property type="match status" value="1"/>
</dbReference>
<dbReference type="PANTHER" id="PTHR38444:SF1">
    <property type="entry name" value="ENTEROBACTIN BIOSYNTHESIS PROTEIN YBDZ"/>
    <property type="match status" value="1"/>
</dbReference>
<name>A0A1G7T174_9ACTN</name>
<dbReference type="Gene3D" id="3.90.820.10">
    <property type="entry name" value="Structural Genomics, Unknown Function 30-nov-00 1gh9 Mol_id"/>
    <property type="match status" value="1"/>
</dbReference>
<dbReference type="InterPro" id="IPR005153">
    <property type="entry name" value="MbtH-like_dom"/>
</dbReference>
<evidence type="ECO:0000313" key="5">
    <source>
        <dbReference type="Proteomes" id="UP001432161"/>
    </source>
</evidence>
<protein>
    <submittedName>
        <fullName evidence="3">MbtH family protein</fullName>
    </submittedName>
    <submittedName>
        <fullName evidence="2">MbtH protein</fullName>
    </submittedName>
</protein>
<feature type="domain" description="MbtH-like" evidence="1">
    <location>
        <begin position="3"/>
        <end position="53"/>
    </location>
</feature>
<dbReference type="InterPro" id="IPR038020">
    <property type="entry name" value="MbtH-like_sf"/>
</dbReference>
<dbReference type="GO" id="GO:0005829">
    <property type="term" value="C:cytosol"/>
    <property type="evidence" value="ECO:0007669"/>
    <property type="project" value="TreeGrafter"/>
</dbReference>
<gene>
    <name evidence="3" type="ORF">OHN36_04160</name>
    <name evidence="2" type="ORF">SAMN05216260_1172</name>
</gene>
<dbReference type="OrthoDB" id="7584480at2"/>
<dbReference type="InterPro" id="IPR037407">
    <property type="entry name" value="MLP_fam"/>
</dbReference>
<reference evidence="3" key="2">
    <citation type="submission" date="2022-10" db="EMBL/GenBank/DDBJ databases">
        <title>The complete genomes of actinobacterial strains from the NBC collection.</title>
        <authorList>
            <person name="Joergensen T.S."/>
            <person name="Alvarez Arevalo M."/>
            <person name="Sterndorff E.B."/>
            <person name="Faurdal D."/>
            <person name="Vuksanovic O."/>
            <person name="Mourched A.-S."/>
            <person name="Charusanti P."/>
            <person name="Shaw S."/>
            <person name="Blin K."/>
            <person name="Weber T."/>
        </authorList>
    </citation>
    <scope>NUCLEOTIDE SEQUENCE</scope>
    <source>
        <strain evidence="3">NBC_00489</strain>
    </source>
</reference>
<evidence type="ECO:0000259" key="1">
    <source>
        <dbReference type="SMART" id="SM00923"/>
    </source>
</evidence>
<dbReference type="PANTHER" id="PTHR38444">
    <property type="entry name" value="ENTEROBACTIN BIOSYNTHESIS PROTEIN YBDZ"/>
    <property type="match status" value="1"/>
</dbReference>
<evidence type="ECO:0000313" key="3">
    <source>
        <dbReference type="EMBL" id="WUR36436.1"/>
    </source>
</evidence>
<dbReference type="SMART" id="SM00923">
    <property type="entry name" value="MbtH"/>
    <property type="match status" value="1"/>
</dbReference>
<dbReference type="AlphaFoldDB" id="A0A1G7T174"/>
<keyword evidence="5" id="KW-1185">Reference proteome</keyword>
<dbReference type="Proteomes" id="UP000198614">
    <property type="component" value="Unassembled WGS sequence"/>
</dbReference>
<dbReference type="SUPFAM" id="SSF160582">
    <property type="entry name" value="MbtH-like"/>
    <property type="match status" value="1"/>
</dbReference>
<reference evidence="2 4" key="1">
    <citation type="submission" date="2016-10" db="EMBL/GenBank/DDBJ databases">
        <authorList>
            <person name="de Groot N.N."/>
        </authorList>
    </citation>
    <scope>NUCLEOTIDE SEQUENCE [LARGE SCALE GENOMIC DNA]</scope>
    <source>
        <strain evidence="2 4">CGMCC 4.1859</strain>
    </source>
</reference>
<evidence type="ECO:0000313" key="4">
    <source>
        <dbReference type="Proteomes" id="UP000198614"/>
    </source>
</evidence>
<evidence type="ECO:0000313" key="2">
    <source>
        <dbReference type="EMBL" id="SDG28872.1"/>
    </source>
</evidence>
<dbReference type="Proteomes" id="UP001432161">
    <property type="component" value="Chromosome"/>
</dbReference>